<evidence type="ECO:0000313" key="2">
    <source>
        <dbReference type="Proteomes" id="UP001067235"/>
    </source>
</evidence>
<proteinExistence type="predicted"/>
<dbReference type="RefSeq" id="WP_084834842.1">
    <property type="nucleotide sequence ID" value="NZ_JAPWIE010000003.1"/>
</dbReference>
<sequence>MSRAVVMGVGHLRAMAAYRTRAAALPGSRAVVFVPTPVVVELFRLQQHVAAVDDSPDRAEALLREASP</sequence>
<comment type="caution">
    <text evidence="1">The sequence shown here is derived from an EMBL/GenBank/DDBJ whole genome shotgun (WGS) entry which is preliminary data.</text>
</comment>
<name>A0ABT4MVB4_GORRU</name>
<reference evidence="1" key="1">
    <citation type="submission" date="2022-12" db="EMBL/GenBank/DDBJ databases">
        <authorList>
            <person name="Krivoruchko A.V."/>
            <person name="Elkin A."/>
        </authorList>
    </citation>
    <scope>NUCLEOTIDE SEQUENCE</scope>
    <source>
        <strain evidence="1">IEGM 1388</strain>
    </source>
</reference>
<gene>
    <name evidence="1" type="ORF">O4213_12215</name>
</gene>
<dbReference type="EMBL" id="JAPWIE010000003">
    <property type="protein sequence ID" value="MCZ4550749.1"/>
    <property type="molecule type" value="Genomic_DNA"/>
</dbReference>
<protein>
    <recommendedName>
        <fullName evidence="3">Gfo/Idh/MocA family oxidoreductase</fullName>
    </recommendedName>
</protein>
<evidence type="ECO:0008006" key="3">
    <source>
        <dbReference type="Google" id="ProtNLM"/>
    </source>
</evidence>
<accession>A0ABT4MVB4</accession>
<keyword evidence="2" id="KW-1185">Reference proteome</keyword>
<organism evidence="1 2">
    <name type="scientific">Gordonia rubripertincta</name>
    <name type="common">Rhodococcus corallinus</name>
    <dbReference type="NCBI Taxonomy" id="36822"/>
    <lineage>
        <taxon>Bacteria</taxon>
        <taxon>Bacillati</taxon>
        <taxon>Actinomycetota</taxon>
        <taxon>Actinomycetes</taxon>
        <taxon>Mycobacteriales</taxon>
        <taxon>Gordoniaceae</taxon>
        <taxon>Gordonia</taxon>
    </lineage>
</organism>
<dbReference type="Proteomes" id="UP001067235">
    <property type="component" value="Unassembled WGS sequence"/>
</dbReference>
<evidence type="ECO:0000313" key="1">
    <source>
        <dbReference type="EMBL" id="MCZ4550749.1"/>
    </source>
</evidence>